<dbReference type="Proteomes" id="UP000790709">
    <property type="component" value="Unassembled WGS sequence"/>
</dbReference>
<sequence length="543" mass="61942">MPILNADILHILIAELLSNDKASGPSSLLSISSTSRAFRESCLPHLFAEVHWPHKRKHDPQAGLHFFPESIWPHIRHFRLQWPDEWTEPNRLRWGEMDREGGYTPRNLEKFVLAISKMPKLTTLSLTCPFTPPQSIFEALSDCRSLTTLTFIDTPLDMGMSSLQPGILRRASLTPVTQALRIGDGPTEPKFAEVTYFMRDWRRRYRSQIIIRQARELRASASFLGLHSAYLTHLELSGVLCSLPVMAALHWPALHTFVLTGHMRTSHHTHEFGPVTQTHIQLFDVLDRMPVLRDLRLLFPETKTREFQLLGDVDAHPPEQRVLTKLASLTSFAVSNACKLDGIFNYMTSLERLAILAIIDLPRWPIALPHAEVGRIMGDIAASGCPLRHLRIIVEDNLTPAVCYFITTNCPKLEVLEIERCGYHDGKSVSTWQEFADAISPLSALQNLRICMQFPEYDDMDGLEPWRVVREDCARFFVKELKSLRRVGFEYRKRTGTHRYQDAWLDYSVVRGGGGSGSVPELHQLGSLWYPFPAVWQPVPLPF</sequence>
<evidence type="ECO:0000313" key="1">
    <source>
        <dbReference type="EMBL" id="KAH7922003.1"/>
    </source>
</evidence>
<gene>
    <name evidence="1" type="ORF">BV22DRAFT_1131790</name>
</gene>
<protein>
    <submittedName>
        <fullName evidence="1">Uncharacterized protein</fullName>
    </submittedName>
</protein>
<name>A0ACB8BAV3_9AGAM</name>
<organism evidence="1 2">
    <name type="scientific">Leucogyrophana mollusca</name>
    <dbReference type="NCBI Taxonomy" id="85980"/>
    <lineage>
        <taxon>Eukaryota</taxon>
        <taxon>Fungi</taxon>
        <taxon>Dikarya</taxon>
        <taxon>Basidiomycota</taxon>
        <taxon>Agaricomycotina</taxon>
        <taxon>Agaricomycetes</taxon>
        <taxon>Agaricomycetidae</taxon>
        <taxon>Boletales</taxon>
        <taxon>Boletales incertae sedis</taxon>
        <taxon>Leucogyrophana</taxon>
    </lineage>
</organism>
<dbReference type="EMBL" id="MU266502">
    <property type="protein sequence ID" value="KAH7922003.1"/>
    <property type="molecule type" value="Genomic_DNA"/>
</dbReference>
<keyword evidence="2" id="KW-1185">Reference proteome</keyword>
<reference evidence="1" key="1">
    <citation type="journal article" date="2021" name="New Phytol.">
        <title>Evolutionary innovations through gain and loss of genes in the ectomycorrhizal Boletales.</title>
        <authorList>
            <person name="Wu G."/>
            <person name="Miyauchi S."/>
            <person name="Morin E."/>
            <person name="Kuo A."/>
            <person name="Drula E."/>
            <person name="Varga T."/>
            <person name="Kohler A."/>
            <person name="Feng B."/>
            <person name="Cao Y."/>
            <person name="Lipzen A."/>
            <person name="Daum C."/>
            <person name="Hundley H."/>
            <person name="Pangilinan J."/>
            <person name="Johnson J."/>
            <person name="Barry K."/>
            <person name="LaButti K."/>
            <person name="Ng V."/>
            <person name="Ahrendt S."/>
            <person name="Min B."/>
            <person name="Choi I.G."/>
            <person name="Park H."/>
            <person name="Plett J.M."/>
            <person name="Magnuson J."/>
            <person name="Spatafora J.W."/>
            <person name="Nagy L.G."/>
            <person name="Henrissat B."/>
            <person name="Grigoriev I.V."/>
            <person name="Yang Z.L."/>
            <person name="Xu J."/>
            <person name="Martin F.M."/>
        </authorList>
    </citation>
    <scope>NUCLEOTIDE SEQUENCE</scope>
    <source>
        <strain evidence="1">KUC20120723A-06</strain>
    </source>
</reference>
<proteinExistence type="predicted"/>
<comment type="caution">
    <text evidence="1">The sequence shown here is derived from an EMBL/GenBank/DDBJ whole genome shotgun (WGS) entry which is preliminary data.</text>
</comment>
<evidence type="ECO:0000313" key="2">
    <source>
        <dbReference type="Proteomes" id="UP000790709"/>
    </source>
</evidence>
<accession>A0ACB8BAV3</accession>